<name>A0A498JVA6_MALDO</name>
<dbReference type="EMBL" id="RDQH01000332">
    <property type="protein sequence ID" value="RXH97382.1"/>
    <property type="molecule type" value="Genomic_DNA"/>
</dbReference>
<sequence length="113" mass="13379">MALGFLGARRCKRYHANLQDTMSRSSGRRKPNWILDNWEKVIMNLNRVRMYDNWLLVKWGRNPKETFELIYHLVPSVRRVMWCLAKWYVMLWIFGFSTSVDSSISSALPVAVP</sequence>
<keyword evidence="2" id="KW-1185">Reference proteome</keyword>
<dbReference type="Proteomes" id="UP000290289">
    <property type="component" value="Chromosome 6"/>
</dbReference>
<evidence type="ECO:0000313" key="2">
    <source>
        <dbReference type="Proteomes" id="UP000290289"/>
    </source>
</evidence>
<gene>
    <name evidence="1" type="ORF">DVH24_036050</name>
</gene>
<accession>A0A498JVA6</accession>
<evidence type="ECO:0000313" key="1">
    <source>
        <dbReference type="EMBL" id="RXH97382.1"/>
    </source>
</evidence>
<organism evidence="1 2">
    <name type="scientific">Malus domestica</name>
    <name type="common">Apple</name>
    <name type="synonym">Pyrus malus</name>
    <dbReference type="NCBI Taxonomy" id="3750"/>
    <lineage>
        <taxon>Eukaryota</taxon>
        <taxon>Viridiplantae</taxon>
        <taxon>Streptophyta</taxon>
        <taxon>Embryophyta</taxon>
        <taxon>Tracheophyta</taxon>
        <taxon>Spermatophyta</taxon>
        <taxon>Magnoliopsida</taxon>
        <taxon>eudicotyledons</taxon>
        <taxon>Gunneridae</taxon>
        <taxon>Pentapetalae</taxon>
        <taxon>rosids</taxon>
        <taxon>fabids</taxon>
        <taxon>Rosales</taxon>
        <taxon>Rosaceae</taxon>
        <taxon>Amygdaloideae</taxon>
        <taxon>Maleae</taxon>
        <taxon>Malus</taxon>
    </lineage>
</organism>
<comment type="caution">
    <text evidence="1">The sequence shown here is derived from an EMBL/GenBank/DDBJ whole genome shotgun (WGS) entry which is preliminary data.</text>
</comment>
<reference evidence="1 2" key="1">
    <citation type="submission" date="2018-10" db="EMBL/GenBank/DDBJ databases">
        <title>A high-quality apple genome assembly.</title>
        <authorList>
            <person name="Hu J."/>
        </authorList>
    </citation>
    <scope>NUCLEOTIDE SEQUENCE [LARGE SCALE GENOMIC DNA]</scope>
    <source>
        <strain evidence="2">cv. HFTH1</strain>
        <tissue evidence="1">Young leaf</tissue>
    </source>
</reference>
<protein>
    <submittedName>
        <fullName evidence="1">Uncharacterized protein</fullName>
    </submittedName>
</protein>
<proteinExistence type="predicted"/>
<dbReference type="AlphaFoldDB" id="A0A498JVA6"/>